<evidence type="ECO:0000313" key="10">
    <source>
        <dbReference type="Proteomes" id="UP000693970"/>
    </source>
</evidence>
<feature type="transmembrane region" description="Helical" evidence="6">
    <location>
        <begin position="348"/>
        <end position="368"/>
    </location>
</feature>
<dbReference type="Proteomes" id="UP000693970">
    <property type="component" value="Unassembled WGS sequence"/>
</dbReference>
<proteinExistence type="inferred from homology"/>
<sequence>MMNSSTNDNIGDDFGANPFRSVDVFYDESDAQNQHQQSQQQQQQQQQQPTNSFSYPMMTTNNNSNNGMMPSGPMDNMNMNMNMASPLQFQQQPAGLMAPSPQLQPMAQQQQQQQQQQPTTSWWGNILMCLNLDSYKMYFDIDADDIVTRIRAVILHFYKPEHFRNNVVGPVKTAELKGPDLYGPFWITMTLIFILGVTANFHAFIHHTTSIHTGGSSSSNSNGGGNTTTTTTPSTTTAAEDEFDYDINHLLNAAYICCGFVFVLPTTLWITTQCCMSMKALTLAEWVCLYGYSLVPFLPVAVLCIIPFAIVSWVLLAVATAVSVLLVVRNVAHPLLANDVGQAKAPPVILIILGAHVVFFLFLKFAFFHHSG</sequence>
<gene>
    <name evidence="9" type="ORF">IV203_036918</name>
</gene>
<evidence type="ECO:0000256" key="3">
    <source>
        <dbReference type="ARBA" id="ARBA00022692"/>
    </source>
</evidence>
<dbReference type="InterPro" id="IPR039765">
    <property type="entry name" value="Yip5/YIPF1/YIPF2"/>
</dbReference>
<dbReference type="EMBL" id="JAGRRH010000013">
    <property type="protein sequence ID" value="KAG7361817.1"/>
    <property type="molecule type" value="Genomic_DNA"/>
</dbReference>
<evidence type="ECO:0000256" key="4">
    <source>
        <dbReference type="ARBA" id="ARBA00022989"/>
    </source>
</evidence>
<evidence type="ECO:0000256" key="7">
    <source>
        <dbReference type="SAM" id="MobiDB-lite"/>
    </source>
</evidence>
<dbReference type="PANTHER" id="PTHR12822">
    <property type="entry name" value="PROTEIN YIPF"/>
    <property type="match status" value="1"/>
</dbReference>
<evidence type="ECO:0000313" key="9">
    <source>
        <dbReference type="EMBL" id="KAG7361817.1"/>
    </source>
</evidence>
<name>A0A9K3LGV1_9STRA</name>
<feature type="region of interest" description="Disordered" evidence="7">
    <location>
        <begin position="96"/>
        <end position="116"/>
    </location>
</feature>
<feature type="compositionally biased region" description="Low complexity" evidence="7">
    <location>
        <begin position="57"/>
        <end position="67"/>
    </location>
</feature>
<dbReference type="PANTHER" id="PTHR12822:SF2">
    <property type="entry name" value="PROTEIN YIPF"/>
    <property type="match status" value="1"/>
</dbReference>
<dbReference type="GO" id="GO:0016192">
    <property type="term" value="P:vesicle-mediated transport"/>
    <property type="evidence" value="ECO:0007669"/>
    <property type="project" value="InterPro"/>
</dbReference>
<feature type="compositionally biased region" description="Low complexity" evidence="7">
    <location>
        <begin position="32"/>
        <end position="48"/>
    </location>
</feature>
<keyword evidence="4 6" id="KW-1133">Transmembrane helix</keyword>
<reference evidence="9" key="2">
    <citation type="submission" date="2021-04" db="EMBL/GenBank/DDBJ databases">
        <authorList>
            <person name="Podell S."/>
        </authorList>
    </citation>
    <scope>NUCLEOTIDE SEQUENCE</scope>
    <source>
        <strain evidence="9">Hildebrandi</strain>
    </source>
</reference>
<protein>
    <recommendedName>
        <fullName evidence="6">Protein YIPF</fullName>
    </recommendedName>
</protein>
<evidence type="ECO:0000256" key="1">
    <source>
        <dbReference type="ARBA" id="ARBA00004141"/>
    </source>
</evidence>
<dbReference type="InterPro" id="IPR006977">
    <property type="entry name" value="Yip1_dom"/>
</dbReference>
<feature type="region of interest" description="Disordered" evidence="7">
    <location>
        <begin position="211"/>
        <end position="235"/>
    </location>
</feature>
<comment type="subcellular location">
    <subcellularLocation>
        <location evidence="6">Golgi apparatus membrane</location>
        <topology evidence="6">Multi-pass membrane protein</topology>
    </subcellularLocation>
    <subcellularLocation>
        <location evidence="1">Membrane</location>
        <topology evidence="1">Multi-pass membrane protein</topology>
    </subcellularLocation>
</comment>
<evidence type="ECO:0000259" key="8">
    <source>
        <dbReference type="Pfam" id="PF04893"/>
    </source>
</evidence>
<comment type="caution">
    <text evidence="9">The sequence shown here is derived from an EMBL/GenBank/DDBJ whole genome shotgun (WGS) entry which is preliminary data.</text>
</comment>
<dbReference type="OrthoDB" id="10256463at2759"/>
<feature type="transmembrane region" description="Helical" evidence="6">
    <location>
        <begin position="308"/>
        <end position="328"/>
    </location>
</feature>
<organism evidence="9 10">
    <name type="scientific">Nitzschia inconspicua</name>
    <dbReference type="NCBI Taxonomy" id="303405"/>
    <lineage>
        <taxon>Eukaryota</taxon>
        <taxon>Sar</taxon>
        <taxon>Stramenopiles</taxon>
        <taxon>Ochrophyta</taxon>
        <taxon>Bacillariophyta</taxon>
        <taxon>Bacillariophyceae</taxon>
        <taxon>Bacillariophycidae</taxon>
        <taxon>Bacillariales</taxon>
        <taxon>Bacillariaceae</taxon>
        <taxon>Nitzschia</taxon>
    </lineage>
</organism>
<accession>A0A9K3LGV1</accession>
<feature type="domain" description="Yip1" evidence="8">
    <location>
        <begin position="178"/>
        <end position="359"/>
    </location>
</feature>
<evidence type="ECO:0000256" key="5">
    <source>
        <dbReference type="ARBA" id="ARBA00023136"/>
    </source>
</evidence>
<feature type="transmembrane region" description="Helical" evidence="6">
    <location>
        <begin position="185"/>
        <end position="205"/>
    </location>
</feature>
<keyword evidence="5 6" id="KW-0472">Membrane</keyword>
<evidence type="ECO:0000256" key="6">
    <source>
        <dbReference type="RuleBase" id="RU361264"/>
    </source>
</evidence>
<keyword evidence="3 6" id="KW-0812">Transmembrane</keyword>
<feature type="region of interest" description="Disordered" evidence="7">
    <location>
        <begin position="29"/>
        <end position="67"/>
    </location>
</feature>
<feature type="transmembrane region" description="Helical" evidence="6">
    <location>
        <begin position="253"/>
        <end position="271"/>
    </location>
</feature>
<comment type="similarity">
    <text evidence="2 6">Belongs to the YIP1 family.</text>
</comment>
<evidence type="ECO:0000256" key="2">
    <source>
        <dbReference type="ARBA" id="ARBA00010596"/>
    </source>
</evidence>
<dbReference type="GO" id="GO:0000139">
    <property type="term" value="C:Golgi membrane"/>
    <property type="evidence" value="ECO:0007669"/>
    <property type="project" value="UniProtKB-SubCell"/>
</dbReference>
<feature type="transmembrane region" description="Helical" evidence="6">
    <location>
        <begin position="283"/>
        <end position="302"/>
    </location>
</feature>
<keyword evidence="10" id="KW-1185">Reference proteome</keyword>
<dbReference type="GO" id="GO:0031267">
    <property type="term" value="F:small GTPase binding"/>
    <property type="evidence" value="ECO:0007669"/>
    <property type="project" value="InterPro"/>
</dbReference>
<dbReference type="Pfam" id="PF04893">
    <property type="entry name" value="Yip1"/>
    <property type="match status" value="1"/>
</dbReference>
<dbReference type="AlphaFoldDB" id="A0A9K3LGV1"/>
<reference evidence="9" key="1">
    <citation type="journal article" date="2021" name="Sci. Rep.">
        <title>Diploid genomic architecture of Nitzschia inconspicua, an elite biomass production diatom.</title>
        <authorList>
            <person name="Oliver A."/>
            <person name="Podell S."/>
            <person name="Pinowska A."/>
            <person name="Traller J.C."/>
            <person name="Smith S.R."/>
            <person name="McClure R."/>
            <person name="Beliaev A."/>
            <person name="Bohutskyi P."/>
            <person name="Hill E.A."/>
            <person name="Rabines A."/>
            <person name="Zheng H."/>
            <person name="Allen L.Z."/>
            <person name="Kuo A."/>
            <person name="Grigoriev I.V."/>
            <person name="Allen A.E."/>
            <person name="Hazlebeck D."/>
            <person name="Allen E.E."/>
        </authorList>
    </citation>
    <scope>NUCLEOTIDE SEQUENCE</scope>
    <source>
        <strain evidence="9">Hildebrandi</strain>
    </source>
</reference>